<dbReference type="PROSITE" id="PS51257">
    <property type="entry name" value="PROKAR_LIPOPROTEIN"/>
    <property type="match status" value="1"/>
</dbReference>
<accession>A0ABQ4QRA6</accession>
<sequence>MSRMLVGIGLGLGGCLLAAGAAVAQVPPSYRASDVERYFSAREGASAQGGAPARDLGPSRGLCIGAESQCSSAVPARPKVSGGFDLLVNFGHNSDVLTPGAKANLDEFTKALRSDRLRSAAFTVEGHTDAKGGDGFNLDLSARRARSVVRYLSGHGVPADRLEARAFGKSRPRTADPADPVNRRVEAHLRGE</sequence>
<dbReference type="Gene3D" id="3.30.1330.60">
    <property type="entry name" value="OmpA-like domain"/>
    <property type="match status" value="1"/>
</dbReference>
<feature type="chain" id="PRO_5045594635" evidence="6">
    <location>
        <begin position="25"/>
        <end position="192"/>
    </location>
</feature>
<dbReference type="Pfam" id="PF00691">
    <property type="entry name" value="OmpA"/>
    <property type="match status" value="1"/>
</dbReference>
<dbReference type="InterPro" id="IPR050330">
    <property type="entry name" value="Bact_OuterMem_StrucFunc"/>
</dbReference>
<feature type="signal peptide" evidence="6">
    <location>
        <begin position="1"/>
        <end position="24"/>
    </location>
</feature>
<comment type="subcellular location">
    <subcellularLocation>
        <location evidence="1">Cell outer membrane</location>
    </subcellularLocation>
</comment>
<keyword evidence="6" id="KW-0732">Signal</keyword>
<dbReference type="PANTHER" id="PTHR30329:SF21">
    <property type="entry name" value="LIPOPROTEIN YIAD-RELATED"/>
    <property type="match status" value="1"/>
</dbReference>
<keyword evidence="2 4" id="KW-0472">Membrane</keyword>
<feature type="region of interest" description="Disordered" evidence="5">
    <location>
        <begin position="167"/>
        <end position="192"/>
    </location>
</feature>
<evidence type="ECO:0000313" key="9">
    <source>
        <dbReference type="Proteomes" id="UP001055167"/>
    </source>
</evidence>
<evidence type="ECO:0000313" key="8">
    <source>
        <dbReference type="EMBL" id="GJD47759.1"/>
    </source>
</evidence>
<keyword evidence="9" id="KW-1185">Reference proteome</keyword>
<dbReference type="SUPFAM" id="SSF103088">
    <property type="entry name" value="OmpA-like"/>
    <property type="match status" value="1"/>
</dbReference>
<evidence type="ECO:0000256" key="5">
    <source>
        <dbReference type="SAM" id="MobiDB-lite"/>
    </source>
</evidence>
<dbReference type="EMBL" id="BPQH01000001">
    <property type="protein sequence ID" value="GJD47759.1"/>
    <property type="molecule type" value="Genomic_DNA"/>
</dbReference>
<dbReference type="InterPro" id="IPR006665">
    <property type="entry name" value="OmpA-like"/>
</dbReference>
<dbReference type="RefSeq" id="WP_238312747.1">
    <property type="nucleotide sequence ID" value="NZ_BPQH01000001.1"/>
</dbReference>
<reference evidence="8" key="2">
    <citation type="submission" date="2021-08" db="EMBL/GenBank/DDBJ databases">
        <authorList>
            <person name="Tani A."/>
            <person name="Ola A."/>
            <person name="Ogura Y."/>
            <person name="Katsura K."/>
            <person name="Hayashi T."/>
        </authorList>
    </citation>
    <scope>NUCLEOTIDE SEQUENCE</scope>
    <source>
        <strain evidence="8">KCTC 52305</strain>
    </source>
</reference>
<keyword evidence="8" id="KW-0449">Lipoprotein</keyword>
<evidence type="ECO:0000259" key="7">
    <source>
        <dbReference type="PROSITE" id="PS51123"/>
    </source>
</evidence>
<evidence type="ECO:0000256" key="3">
    <source>
        <dbReference type="ARBA" id="ARBA00023237"/>
    </source>
</evidence>
<evidence type="ECO:0000256" key="1">
    <source>
        <dbReference type="ARBA" id="ARBA00004442"/>
    </source>
</evidence>
<dbReference type="InterPro" id="IPR006664">
    <property type="entry name" value="OMP_bac"/>
</dbReference>
<feature type="domain" description="OmpA-like" evidence="7">
    <location>
        <begin position="77"/>
        <end position="192"/>
    </location>
</feature>
<evidence type="ECO:0000256" key="4">
    <source>
        <dbReference type="PROSITE-ProRule" id="PRU00473"/>
    </source>
</evidence>
<reference evidence="8" key="1">
    <citation type="journal article" date="2021" name="Front. Microbiol.">
        <title>Comprehensive Comparative Genomics and Phenotyping of Methylobacterium Species.</title>
        <authorList>
            <person name="Alessa O."/>
            <person name="Ogura Y."/>
            <person name="Fujitani Y."/>
            <person name="Takami H."/>
            <person name="Hayashi T."/>
            <person name="Sahin N."/>
            <person name="Tani A."/>
        </authorList>
    </citation>
    <scope>NUCLEOTIDE SEQUENCE</scope>
    <source>
        <strain evidence="8">KCTC 52305</strain>
    </source>
</reference>
<dbReference type="PANTHER" id="PTHR30329">
    <property type="entry name" value="STATOR ELEMENT OF FLAGELLAR MOTOR COMPLEX"/>
    <property type="match status" value="1"/>
</dbReference>
<organism evidence="8 9">
    <name type="scientific">Methylobacterium crusticola</name>
    <dbReference type="NCBI Taxonomy" id="1697972"/>
    <lineage>
        <taxon>Bacteria</taxon>
        <taxon>Pseudomonadati</taxon>
        <taxon>Pseudomonadota</taxon>
        <taxon>Alphaproteobacteria</taxon>
        <taxon>Hyphomicrobiales</taxon>
        <taxon>Methylobacteriaceae</taxon>
        <taxon>Methylobacterium</taxon>
    </lineage>
</organism>
<feature type="compositionally biased region" description="Basic and acidic residues" evidence="5">
    <location>
        <begin position="173"/>
        <end position="192"/>
    </location>
</feature>
<evidence type="ECO:0000256" key="2">
    <source>
        <dbReference type="ARBA" id="ARBA00023136"/>
    </source>
</evidence>
<dbReference type="InterPro" id="IPR036737">
    <property type="entry name" value="OmpA-like_sf"/>
</dbReference>
<dbReference type="CDD" id="cd07185">
    <property type="entry name" value="OmpA_C-like"/>
    <property type="match status" value="1"/>
</dbReference>
<protein>
    <submittedName>
        <fullName evidence="8">Peptidoglycan-associated lipoprotein</fullName>
    </submittedName>
</protein>
<dbReference type="Proteomes" id="UP001055167">
    <property type="component" value="Unassembled WGS sequence"/>
</dbReference>
<keyword evidence="3" id="KW-0998">Cell outer membrane</keyword>
<proteinExistence type="predicted"/>
<dbReference type="PROSITE" id="PS51123">
    <property type="entry name" value="OMPA_2"/>
    <property type="match status" value="1"/>
</dbReference>
<dbReference type="PRINTS" id="PR01021">
    <property type="entry name" value="OMPADOMAIN"/>
</dbReference>
<evidence type="ECO:0000256" key="6">
    <source>
        <dbReference type="SAM" id="SignalP"/>
    </source>
</evidence>
<name>A0ABQ4QRA6_9HYPH</name>
<comment type="caution">
    <text evidence="8">The sequence shown here is derived from an EMBL/GenBank/DDBJ whole genome shotgun (WGS) entry which is preliminary data.</text>
</comment>
<gene>
    <name evidence="8" type="primary">pal_3</name>
    <name evidence="8" type="ORF">OPKNFCMD_0469</name>
</gene>